<dbReference type="GO" id="GO:0071108">
    <property type="term" value="P:protein K48-linked deubiquitination"/>
    <property type="evidence" value="ECO:0007669"/>
    <property type="project" value="TreeGrafter"/>
</dbReference>
<keyword evidence="4" id="KW-1185">Reference proteome</keyword>
<feature type="compositionally biased region" description="Basic and acidic residues" evidence="1">
    <location>
        <begin position="362"/>
        <end position="377"/>
    </location>
</feature>
<feature type="domain" description="MINDY deubiquitinase" evidence="2">
    <location>
        <begin position="14"/>
        <end position="303"/>
    </location>
</feature>
<dbReference type="Proteomes" id="UP000669133">
    <property type="component" value="Unassembled WGS sequence"/>
</dbReference>
<dbReference type="Pfam" id="PF04424">
    <property type="entry name" value="MINDY_DUB"/>
    <property type="match status" value="1"/>
</dbReference>
<sequence>MSEGASSSEVKVMFPIKLISWSLDGLNGESSTTPILLQDQNGPCPLIALVNTVVLQFDLRNSQFDGGILSQSDKQYEGVKNLKSKLFSHFYSSSSIELGDTLGLVADLLLVHAEETIQHEVVDNILQQLPKLHTGLDVDPNLTNGDFAQDLATTLFEIFDLKFKHGWVLGEGKESGYADDESIQEPLSILQELQTFDRVQDYLLLSDTNPTIAENQQLLRQWLDATCSQLTQQGLNKLDQDLPSPQFLIFFRNNHFNTLLKKSRNELYLLITDSSFQSKNGKLVWQSLNSVSGDGDIFFTGDFMPVLDINQDIDQEGGTFDSDMMLSRQLQEEEDAAMARKMQEKYERRKTRQSTKATNAKDTVETKLPAKEPPEEKKKKRFFGLISRK</sequence>
<dbReference type="PANTHER" id="PTHR18063">
    <property type="entry name" value="NF-E2 INDUCIBLE PROTEIN"/>
    <property type="match status" value="1"/>
</dbReference>
<evidence type="ECO:0000313" key="3">
    <source>
        <dbReference type="EMBL" id="KAG5419147.1"/>
    </source>
</evidence>
<dbReference type="GO" id="GO:0004843">
    <property type="term" value="F:cysteine-type deubiquitinase activity"/>
    <property type="evidence" value="ECO:0007669"/>
    <property type="project" value="InterPro"/>
</dbReference>
<accession>A0A8H7ZIA3</accession>
<evidence type="ECO:0000259" key="2">
    <source>
        <dbReference type="Pfam" id="PF04424"/>
    </source>
</evidence>
<dbReference type="GO" id="GO:0071944">
    <property type="term" value="C:cell periphery"/>
    <property type="evidence" value="ECO:0007669"/>
    <property type="project" value="TreeGrafter"/>
</dbReference>
<dbReference type="GO" id="GO:1990380">
    <property type="term" value="F:K48-linked deubiquitinase activity"/>
    <property type="evidence" value="ECO:0007669"/>
    <property type="project" value="InterPro"/>
</dbReference>
<dbReference type="GeneID" id="93651543"/>
<evidence type="ECO:0000313" key="4">
    <source>
        <dbReference type="Proteomes" id="UP000669133"/>
    </source>
</evidence>
<gene>
    <name evidence="3" type="ORF">I9W82_002914</name>
</gene>
<dbReference type="InterPro" id="IPR007518">
    <property type="entry name" value="MINDY"/>
</dbReference>
<protein>
    <recommendedName>
        <fullName evidence="2">MINDY deubiquitinase domain-containing protein</fullName>
    </recommendedName>
</protein>
<reference evidence="3 4" key="1">
    <citation type="submission" date="2020-12" db="EMBL/GenBank/DDBJ databases">
        <title>Effect of drift, selection, and recombination on the evolution of hybrid genomes in Candida yeast pathogens.</title>
        <authorList>
            <person name="Mixao V."/>
            <person name="Ksiezopolska E."/>
            <person name="Saus E."/>
            <person name="Boekhout T."/>
            <person name="Gacser A."/>
            <person name="Gabaldon T."/>
        </authorList>
    </citation>
    <scope>NUCLEOTIDE SEQUENCE [LARGE SCALE GENOMIC DNA]</scope>
    <source>
        <strain evidence="3 4">BP57</strain>
    </source>
</reference>
<name>A0A8H7ZIA3_9ASCO</name>
<dbReference type="EMBL" id="JAEOAQ010000003">
    <property type="protein sequence ID" value="KAG5419147.1"/>
    <property type="molecule type" value="Genomic_DNA"/>
</dbReference>
<dbReference type="GO" id="GO:0005829">
    <property type="term" value="C:cytosol"/>
    <property type="evidence" value="ECO:0007669"/>
    <property type="project" value="TreeGrafter"/>
</dbReference>
<feature type="region of interest" description="Disordered" evidence="1">
    <location>
        <begin position="338"/>
        <end position="389"/>
    </location>
</feature>
<dbReference type="RefSeq" id="XP_067548263.1">
    <property type="nucleotide sequence ID" value="XM_067691822.1"/>
</dbReference>
<organism evidence="3 4">
    <name type="scientific">Candida metapsilosis</name>
    <dbReference type="NCBI Taxonomy" id="273372"/>
    <lineage>
        <taxon>Eukaryota</taxon>
        <taxon>Fungi</taxon>
        <taxon>Dikarya</taxon>
        <taxon>Ascomycota</taxon>
        <taxon>Saccharomycotina</taxon>
        <taxon>Pichiomycetes</taxon>
        <taxon>Debaryomycetaceae</taxon>
        <taxon>Candida/Lodderomyces clade</taxon>
        <taxon>Candida</taxon>
    </lineage>
</organism>
<feature type="compositionally biased region" description="Basic residues" evidence="1">
    <location>
        <begin position="378"/>
        <end position="389"/>
    </location>
</feature>
<dbReference type="OrthoDB" id="10261212at2759"/>
<dbReference type="GO" id="GO:0016807">
    <property type="term" value="F:cysteine-type carboxypeptidase activity"/>
    <property type="evidence" value="ECO:0007669"/>
    <property type="project" value="TreeGrafter"/>
</dbReference>
<evidence type="ECO:0000256" key="1">
    <source>
        <dbReference type="SAM" id="MobiDB-lite"/>
    </source>
</evidence>
<dbReference type="AlphaFoldDB" id="A0A8H7ZIA3"/>
<dbReference type="InterPro" id="IPR033979">
    <property type="entry name" value="MINDY_domain"/>
</dbReference>
<comment type="caution">
    <text evidence="3">The sequence shown here is derived from an EMBL/GenBank/DDBJ whole genome shotgun (WGS) entry which is preliminary data.</text>
</comment>
<feature type="compositionally biased region" description="Basic and acidic residues" evidence="1">
    <location>
        <begin position="338"/>
        <end position="347"/>
    </location>
</feature>
<proteinExistence type="predicted"/>
<dbReference type="PANTHER" id="PTHR18063:SF6">
    <property type="entry name" value="UBIQUITIN CARBOXYL-TERMINAL HYDROLASE"/>
    <property type="match status" value="1"/>
</dbReference>